<feature type="compositionally biased region" description="Basic and acidic residues" evidence="1">
    <location>
        <begin position="725"/>
        <end position="735"/>
    </location>
</feature>
<evidence type="ECO:0000313" key="3">
    <source>
        <dbReference type="EMBL" id="AMY08991.1"/>
    </source>
</evidence>
<feature type="signal peptide" evidence="2">
    <location>
        <begin position="1"/>
        <end position="32"/>
    </location>
</feature>
<feature type="region of interest" description="Disordered" evidence="1">
    <location>
        <begin position="682"/>
        <end position="836"/>
    </location>
</feature>
<dbReference type="PATRIC" id="fig|1813736.3.peg.2309"/>
<feature type="compositionally biased region" description="Low complexity" evidence="1">
    <location>
        <begin position="752"/>
        <end position="761"/>
    </location>
</feature>
<evidence type="ECO:0008006" key="5">
    <source>
        <dbReference type="Google" id="ProtNLM"/>
    </source>
</evidence>
<sequence length="836" mass="89723" precursor="true">MRPTRPHPARRRVALLAVASMLTSPVTPLLQAQTPAPAAPKAAAPAPAKPAAPTSPAPASGSTVRKAQTPVAVPGSAPIATAAPSATAPADGGWPRAYATASGGKILVYQPQVAEWTDQKHMVAYSAVSWQARTAEKPALGTVRIESDTKVSTADRLVNFSPLKITEANFPQVQKEQVRELTDEITRAIPERERIIGLDRVLAGVDTSKIIPREVKDLKADPPAIFYSETPAVLMNLDGEPIWSQIANNDLKYAVNTNWDLFLHDPSKTYYLRNNDSWLKATALNGPWEAAGKLPASFTKLPADDNWKEVKAALPGKALAKGQVPMVYVSQVPAELILVRGKPSYLVVANTKLLWLSNTESDVFRMGQTGPLYYLVAGRWFSAADVKGPWTFATPNLPKEFQEVPLEHPRSRVLAAVPGTQQAAEAVLLAQVPQTARVSKKQLQAPDVAYQGDPNFEPVPTTTVARAVNTDKDIIKVGDLYYMCFQGVWFMAKTATGPWEVTSTVPKDIYTIPASSPSHNVTYVTVEDDDDNDEWVTFATVAGYTGVMVAYGCAVWGTGYYYPPYYGFYGGYPYYYPFYPTYGYGAYYNPWTGAYGRSAVAYGPYGGAGVSARYNPRTGTYSRGAAAWGPGGGRAYGQAYNPRTGAYGATRQGAGVYGSWGSTAVQRGDDWARTARVTNNVTGNTTRVTRTDEGGAAVSRRGPGQGGGTAIRTGDGDVYAGRDGNVYRKDGDSWQKYDNGNWNNADRPQPTQAQRDAAQQRAGDRAGDRGASSPTTSQLDRDAAARAQGSQRTRDYGSYKGSGGSRTAGSTYRPSPSGGSRGYGGGGMRGGGGRRR</sequence>
<evidence type="ECO:0000256" key="1">
    <source>
        <dbReference type="SAM" id="MobiDB-lite"/>
    </source>
</evidence>
<feature type="compositionally biased region" description="Polar residues" evidence="1">
    <location>
        <begin position="736"/>
        <end position="751"/>
    </location>
</feature>
<protein>
    <recommendedName>
        <fullName evidence="5">Carbohydrate-binding family V/XII</fullName>
    </recommendedName>
</protein>
<keyword evidence="4" id="KW-1185">Reference proteome</keyword>
<feature type="compositionally biased region" description="Gly residues" evidence="1">
    <location>
        <begin position="819"/>
        <end position="836"/>
    </location>
</feature>
<proteinExistence type="predicted"/>
<reference evidence="4" key="2">
    <citation type="submission" date="2016-04" db="EMBL/GenBank/DDBJ databases">
        <title>First Complete Genome Sequence of a Subdivision 6 Acidobacterium.</title>
        <authorList>
            <person name="Huang S."/>
            <person name="Vieira S."/>
            <person name="Bunk B."/>
            <person name="Riedel T."/>
            <person name="Sproeer C."/>
            <person name="Overmann J."/>
        </authorList>
    </citation>
    <scope>NUCLEOTIDE SEQUENCE [LARGE SCALE GENOMIC DNA]</scope>
    <source>
        <strain evidence="4">DSM 100886 HEG_-6_39</strain>
    </source>
</reference>
<dbReference type="EMBL" id="CP015136">
    <property type="protein sequence ID" value="AMY08991.1"/>
    <property type="molecule type" value="Genomic_DNA"/>
</dbReference>
<feature type="compositionally biased region" description="Low complexity" evidence="1">
    <location>
        <begin position="32"/>
        <end position="46"/>
    </location>
</feature>
<evidence type="ECO:0000256" key="2">
    <source>
        <dbReference type="SAM" id="SignalP"/>
    </source>
</evidence>
<dbReference type="Proteomes" id="UP000076079">
    <property type="component" value="Chromosome"/>
</dbReference>
<feature type="chain" id="PRO_5007511518" description="Carbohydrate-binding family V/XII" evidence="2">
    <location>
        <begin position="33"/>
        <end position="836"/>
    </location>
</feature>
<dbReference type="AlphaFoldDB" id="A0A143PKH6"/>
<feature type="compositionally biased region" description="Low complexity" evidence="1">
    <location>
        <begin position="76"/>
        <end position="90"/>
    </location>
</feature>
<feature type="compositionally biased region" description="Pro residues" evidence="1">
    <location>
        <begin position="47"/>
        <end position="56"/>
    </location>
</feature>
<organism evidence="3 4">
    <name type="scientific">Luteitalea pratensis</name>
    <dbReference type="NCBI Taxonomy" id="1855912"/>
    <lineage>
        <taxon>Bacteria</taxon>
        <taxon>Pseudomonadati</taxon>
        <taxon>Acidobacteriota</taxon>
        <taxon>Vicinamibacteria</taxon>
        <taxon>Vicinamibacterales</taxon>
        <taxon>Vicinamibacteraceae</taxon>
        <taxon>Luteitalea</taxon>
    </lineage>
</organism>
<keyword evidence="2" id="KW-0732">Signal</keyword>
<feature type="region of interest" description="Disordered" evidence="1">
    <location>
        <begin position="32"/>
        <end position="93"/>
    </location>
</feature>
<accession>A0A143PKH6</accession>
<dbReference type="STRING" id="1855912.LuPra_02199"/>
<dbReference type="KEGG" id="abac:LuPra_02199"/>
<reference evidence="3 4" key="1">
    <citation type="journal article" date="2016" name="Genome Announc.">
        <title>First Complete Genome Sequence of a Subdivision 6 Acidobacterium Strain.</title>
        <authorList>
            <person name="Huang S."/>
            <person name="Vieira S."/>
            <person name="Bunk B."/>
            <person name="Riedel T."/>
            <person name="Sproer C."/>
            <person name="Overmann J."/>
        </authorList>
    </citation>
    <scope>NUCLEOTIDE SEQUENCE [LARGE SCALE GENOMIC DNA]</scope>
    <source>
        <strain evidence="4">DSM 100886 HEG_-6_39</strain>
    </source>
</reference>
<name>A0A143PKH6_LUTPR</name>
<gene>
    <name evidence="3" type="ORF">LuPra_02199</name>
</gene>
<evidence type="ECO:0000313" key="4">
    <source>
        <dbReference type="Proteomes" id="UP000076079"/>
    </source>
</evidence>
<feature type="compositionally biased region" description="Low complexity" evidence="1">
    <location>
        <begin position="809"/>
        <end position="818"/>
    </location>
</feature>